<comment type="caution">
    <text evidence="12">The sequence shown here is derived from an EMBL/GenBank/DDBJ whole genome shotgun (WGS) entry which is preliminary data.</text>
</comment>
<evidence type="ECO:0000259" key="11">
    <source>
        <dbReference type="PROSITE" id="PS51193"/>
    </source>
</evidence>
<evidence type="ECO:0000256" key="6">
    <source>
        <dbReference type="ARBA" id="ARBA00023004"/>
    </source>
</evidence>
<protein>
    <submittedName>
        <fullName evidence="12">ATP-dependent DNA helicase</fullName>
    </submittedName>
</protein>
<keyword evidence="7" id="KW-0411">Iron-sulfur</keyword>
<evidence type="ECO:0000256" key="10">
    <source>
        <dbReference type="ARBA" id="ARBA00038058"/>
    </source>
</evidence>
<keyword evidence="1" id="KW-0479">Metal-binding</keyword>
<keyword evidence="8" id="KW-0238">DNA-binding</keyword>
<dbReference type="InterPro" id="IPR010614">
    <property type="entry name" value="RAD3-like_helicase_DEAD"/>
</dbReference>
<dbReference type="PANTHER" id="PTHR11472">
    <property type="entry name" value="DNA REPAIR DEAD HELICASE RAD3/XP-D SUBFAMILY MEMBER"/>
    <property type="match status" value="1"/>
</dbReference>
<keyword evidence="5" id="KW-0067">ATP-binding</keyword>
<evidence type="ECO:0000256" key="8">
    <source>
        <dbReference type="ARBA" id="ARBA00023125"/>
    </source>
</evidence>
<dbReference type="Pfam" id="PF06733">
    <property type="entry name" value="DEAD_2"/>
    <property type="match status" value="1"/>
</dbReference>
<keyword evidence="3" id="KW-0378">Hydrolase</keyword>
<evidence type="ECO:0000256" key="3">
    <source>
        <dbReference type="ARBA" id="ARBA00022801"/>
    </source>
</evidence>
<evidence type="ECO:0000313" key="12">
    <source>
        <dbReference type="EMBL" id="MCX2979811.1"/>
    </source>
</evidence>
<dbReference type="PROSITE" id="PS51193">
    <property type="entry name" value="HELICASE_ATP_BIND_2"/>
    <property type="match status" value="1"/>
</dbReference>
<reference evidence="12" key="1">
    <citation type="submission" date="2019-02" db="EMBL/GenBank/DDBJ databases">
        <authorList>
            <person name="Li S.-H."/>
        </authorList>
    </citation>
    <scope>NUCLEOTIDE SEQUENCE</scope>
    <source>
        <strain evidence="12">IMCC14734</strain>
    </source>
</reference>
<dbReference type="PANTHER" id="PTHR11472:SF34">
    <property type="entry name" value="REGULATOR OF TELOMERE ELONGATION HELICASE 1"/>
    <property type="match status" value="1"/>
</dbReference>
<keyword evidence="2" id="KW-0547">Nucleotide-binding</keyword>
<dbReference type="GO" id="GO:0004386">
    <property type="term" value="F:helicase activity"/>
    <property type="evidence" value="ECO:0007669"/>
    <property type="project" value="UniProtKB-KW"/>
</dbReference>
<comment type="similarity">
    <text evidence="10">Belongs to the helicase family. DinG subfamily.</text>
</comment>
<evidence type="ECO:0000313" key="13">
    <source>
        <dbReference type="Proteomes" id="UP001143362"/>
    </source>
</evidence>
<keyword evidence="13" id="KW-1185">Reference proteome</keyword>
<dbReference type="InterPro" id="IPR045028">
    <property type="entry name" value="DinG/Rad3-like"/>
</dbReference>
<name>A0ABT3TC12_9GAMM</name>
<dbReference type="EMBL" id="SHNN01000001">
    <property type="protein sequence ID" value="MCX2979811.1"/>
    <property type="molecule type" value="Genomic_DNA"/>
</dbReference>
<dbReference type="Proteomes" id="UP001143362">
    <property type="component" value="Unassembled WGS sequence"/>
</dbReference>
<keyword evidence="9" id="KW-0413">Isomerase</keyword>
<dbReference type="SMART" id="SM00491">
    <property type="entry name" value="HELICc2"/>
    <property type="match status" value="1"/>
</dbReference>
<evidence type="ECO:0000256" key="7">
    <source>
        <dbReference type="ARBA" id="ARBA00023014"/>
    </source>
</evidence>
<dbReference type="Gene3D" id="3.40.50.300">
    <property type="entry name" value="P-loop containing nucleotide triphosphate hydrolases"/>
    <property type="match status" value="2"/>
</dbReference>
<keyword evidence="4 12" id="KW-0347">Helicase</keyword>
<dbReference type="Pfam" id="PF00270">
    <property type="entry name" value="DEAD"/>
    <property type="match status" value="1"/>
</dbReference>
<evidence type="ECO:0000256" key="2">
    <source>
        <dbReference type="ARBA" id="ARBA00022741"/>
    </source>
</evidence>
<sequence>MHEYRVAVRELAEFCHRQGDIDYRFTPSPTAIEGIEGHQQVYQRRVGAYQAEHPVEQVFSGEAFSLRVSGRADGYDALLGCVEEIKTCRVAVAEIPLLVQQLHAAQALLYAGLICMAEPQRQQLKVRVCYFNIDTNEETLITVEHSRESALGFLEQTLADYTVWLSQLHQSRQQRDASINDLEFPHAEYRAGQREMAELVYKCVDQQGQLLLQAPTGIGKTAAVIFPALKAIARGKHDVVAFVTAKTVGRRAAEQTLASMQAQGLQLIAVSVTAKDRVCFSPGKACHGDDCEFAAGYYDRLPAARSAAVGDAQLLTRDRIEGLAREHSVCPYQLASDLLPWADFCVADIHYFYSLLGGLGAPLEYGSRQWSIVLDEAHNLPARARNMYAAELHKKRLLAVRKDAPTAVVKALNNCNRALLELQKQAWQESEFDTANEIPAPLLNSLQRLVMAVAEAMGADPQLLQRRAELRDFYFDTLQWLRVAENFGPDFRFEMRRRSAAKQSLSVRLNCLDPSRLLAQRQQRPCSVTAFTATANPPMWLLKSLGFDTAAVYQALPSPFTQQQFRVRINTGIDTRYQQREQSLPRLADTIAQWLRDVAGNCIVYFPSYAYMNATLMLLDAHLSRREVIVQSPEQDDAVRDELLRRLREESTIAAFCILGGVFGEGIDLPGDDLCSVVVVGVGMPQLNQDTRTLQDYYQATVGDGFEHAFVYPGMQKVSQALGRVIRTSNDQGQALLIDSRYRQPAYRRLLPPWWDYELD</sequence>
<gene>
    <name evidence="12" type="ORF">EYC98_02915</name>
</gene>
<evidence type="ECO:0000256" key="4">
    <source>
        <dbReference type="ARBA" id="ARBA00022806"/>
    </source>
</evidence>
<evidence type="ECO:0000256" key="9">
    <source>
        <dbReference type="ARBA" id="ARBA00023235"/>
    </source>
</evidence>
<dbReference type="Pfam" id="PF13307">
    <property type="entry name" value="Helicase_C_2"/>
    <property type="match status" value="1"/>
</dbReference>
<dbReference type="InterPro" id="IPR027417">
    <property type="entry name" value="P-loop_NTPase"/>
</dbReference>
<dbReference type="InterPro" id="IPR006555">
    <property type="entry name" value="ATP-dep_Helicase_C"/>
</dbReference>
<feature type="domain" description="Helicase ATP-binding" evidence="11">
    <location>
        <begin position="179"/>
        <end position="427"/>
    </location>
</feature>
<dbReference type="InterPro" id="IPR011545">
    <property type="entry name" value="DEAD/DEAH_box_helicase_dom"/>
</dbReference>
<evidence type="ECO:0000256" key="1">
    <source>
        <dbReference type="ARBA" id="ARBA00022723"/>
    </source>
</evidence>
<dbReference type="InterPro" id="IPR014013">
    <property type="entry name" value="Helic_SF1/SF2_ATP-bd_DinG/Rad3"/>
</dbReference>
<accession>A0ABT3TC12</accession>
<proteinExistence type="inferred from homology"/>
<dbReference type="SUPFAM" id="SSF52540">
    <property type="entry name" value="P-loop containing nucleoside triphosphate hydrolases"/>
    <property type="match status" value="1"/>
</dbReference>
<organism evidence="12 13">
    <name type="scientific">Candidatus Litorirhabdus singularis</name>
    <dbReference type="NCBI Taxonomy" id="2518993"/>
    <lineage>
        <taxon>Bacteria</taxon>
        <taxon>Pseudomonadati</taxon>
        <taxon>Pseudomonadota</taxon>
        <taxon>Gammaproteobacteria</taxon>
        <taxon>Cellvibrionales</taxon>
        <taxon>Halieaceae</taxon>
        <taxon>Candidatus Litorirhabdus</taxon>
    </lineage>
</organism>
<dbReference type="RefSeq" id="WP_279243806.1">
    <property type="nucleotide sequence ID" value="NZ_SHNN01000001.1"/>
</dbReference>
<evidence type="ECO:0000256" key="5">
    <source>
        <dbReference type="ARBA" id="ARBA00022840"/>
    </source>
</evidence>
<keyword evidence="6" id="KW-0408">Iron</keyword>